<evidence type="ECO:0000256" key="8">
    <source>
        <dbReference type="ARBA" id="ARBA00022884"/>
    </source>
</evidence>
<dbReference type="Pfam" id="PF13395">
    <property type="entry name" value="HNH_4"/>
    <property type="match status" value="1"/>
</dbReference>
<dbReference type="HAMAP" id="MF_01480">
    <property type="entry name" value="Cas9"/>
    <property type="match status" value="1"/>
</dbReference>
<evidence type="ECO:0000256" key="1">
    <source>
        <dbReference type="ARBA" id="ARBA00001946"/>
    </source>
</evidence>
<evidence type="ECO:0000313" key="16">
    <source>
        <dbReference type="Proteomes" id="UP000004259"/>
    </source>
</evidence>
<evidence type="ECO:0000256" key="3">
    <source>
        <dbReference type="ARBA" id="ARBA00022722"/>
    </source>
</evidence>
<dbReference type="GO" id="GO:0003677">
    <property type="term" value="F:DNA binding"/>
    <property type="evidence" value="ECO:0007669"/>
    <property type="project" value="UniProtKB-UniRule"/>
</dbReference>
<feature type="binding site" evidence="13">
    <location>
        <position position="9"/>
    </location>
    <ligand>
        <name>Mg(2+)</name>
        <dbReference type="ChEBI" id="CHEBI:18420"/>
        <label>2</label>
    </ligand>
</feature>
<evidence type="ECO:0000256" key="7">
    <source>
        <dbReference type="ARBA" id="ARBA00022842"/>
    </source>
</evidence>
<keyword evidence="3 13" id="KW-0540">Nuclease</keyword>
<dbReference type="Proteomes" id="UP000004259">
    <property type="component" value="Unassembled WGS sequence"/>
</dbReference>
<dbReference type="GO" id="GO:0051607">
    <property type="term" value="P:defense response to virus"/>
    <property type="evidence" value="ECO:0007669"/>
    <property type="project" value="UniProtKB-UniRule"/>
</dbReference>
<dbReference type="Pfam" id="PF18541">
    <property type="entry name" value="RuvC_III"/>
    <property type="match status" value="1"/>
</dbReference>
<dbReference type="InterPro" id="IPR036397">
    <property type="entry name" value="RNaseH_sf"/>
</dbReference>
<dbReference type="InterPro" id="IPR028629">
    <property type="entry name" value="Cas9"/>
</dbReference>
<accession>E9S7M7</accession>
<comment type="domain">
    <text evidence="13">Has 2 endonuclease domains. The discontinuous RuvC-like domain cleaves the target DNA noncomplementary to crRNA while the HNH nuclease domain cleaves the target DNA complementary to crRNA.</text>
</comment>
<dbReference type="GO" id="GO:0004519">
    <property type="term" value="F:endonuclease activity"/>
    <property type="evidence" value="ECO:0007669"/>
    <property type="project" value="UniProtKB-UniRule"/>
</dbReference>
<dbReference type="RefSeq" id="WP_002846926.1">
    <property type="nucleotide sequence ID" value="NZ_ADKM02000013.1"/>
</dbReference>
<evidence type="ECO:0000256" key="12">
    <source>
        <dbReference type="ARBA" id="ARBA00046380"/>
    </source>
</evidence>
<evidence type="ECO:0000256" key="2">
    <source>
        <dbReference type="ARBA" id="ARBA00005244"/>
    </source>
</evidence>
<feature type="binding site" evidence="13">
    <location>
        <position position="520"/>
    </location>
    <ligand>
        <name>Mg(2+)</name>
        <dbReference type="ChEBI" id="CHEBI:18420"/>
        <label>2</label>
    </ligand>
</feature>
<dbReference type="NCBIfam" id="TIGR01865">
    <property type="entry name" value="cas_Csn1"/>
    <property type="match status" value="1"/>
</dbReference>
<dbReference type="GO" id="GO:0016787">
    <property type="term" value="F:hydrolase activity"/>
    <property type="evidence" value="ECO:0007669"/>
    <property type="project" value="UniProtKB-KW"/>
</dbReference>
<feature type="binding site" evidence="13">
    <location>
        <position position="9"/>
    </location>
    <ligand>
        <name>Mg(2+)</name>
        <dbReference type="ChEBI" id="CHEBI:18420"/>
        <label>1</label>
    </ligand>
</feature>
<sequence>MGNYYLGLDVGIGSIGWAVINIEKKRIEDFNVRIFKSGEIQEKNRNSRASQQCRRSRGLRRLYRRKSHRKLRLKNYLSIIGLTTSEKIDYYYETADNNVIQLRNKGLSEKLTPEEIAACLIHICNNRGYKDFYEVNVEDIEDPDERNEYKEEHDSIVLISNLMNEGGYCTPAEMICNCREFDEPNSVYRKFHNSAASKNHYLITRHMLVKEVDLILENQSKYYGILDDKTIAKIKDIIFAQRDFEIGPGKNERFRRFTGYLDSIGKCQFFKDQERGSRFTVIADIYAFVNVLSQYTYTNNRGESVFDTSFANDLINSALKNGSMDKRELKAIAKSYHIDISDKNSDTSLTKCFKYIKVVKPLFEKYGYDWDKLIENYTDTDNNVLNRIGIVLSQAQTPKRRREKLKALNIGLDDGLINELTKLKLSGTANVSYKYMQGSIEAFCEGDLYGKYQAKFNKEIPDIDENAKPQKLPPFKNEDDCEFFKNPVVFRSINETRKLINAIIDKYGYPAAVNIETADELNKTFEDRAIDTKRNNDNQKENDRIVKEIIECIKCDEVHARHLIEKYKLWEAQEGKCLYSGETITKEDMLRDKDKLFEVDHIVPYSLILDNTINNKALVYAEENQKKGQRTPLMYMNEAQAADYRVRVNTMFKSKKCSKKKYQYLMLPDLNDQELLGGWRSRNLNDTRYICKYLVNYLRKNLRFDRSYESSDEDDLKIRDHYRVFPVKSRFTSMFRRWWLNEKTWGRYDKAELKKLTYLDHAADAIIIANCRPEYVVLAGEKLKLNKMYHQAGKRITPEYEQSKKACIDNLYKLFRMDRRTAEKLLSGHGRLTPIIPNLSEEVDKRLWDKNIYEQFWKDDKDKKSCEELYRENVASLYKGDPKFASSLSMPVISLKPDHKYRGTITGEEAIRVKEIDGKLIKLKRKSISEITAESINSIYTDDKILIDSLKTIFEQADYKDVGDYLKKTNQHFFTTSSGKRVNKVTVIEKVPSRWLRKEIDDNNFSLLNDSSYYCIELYKDSKGDNNLQGIAMSDIVHDRKTKKLYLKPDFNYPDDYYTHVMYIFPGDYLRIKSTSKKSGEQLKFEGYFISVKNVNENSFRFISDNKPCAKDKRVSITKKDIVIKLAVDLMGKVQGENNGKGISCGEPLSLLKEKN</sequence>
<keyword evidence="16" id="KW-1185">Reference proteome</keyword>
<keyword evidence="8 13" id="KW-0694">RNA-binding</keyword>
<evidence type="ECO:0000256" key="13">
    <source>
        <dbReference type="HAMAP-Rule" id="MF_01480"/>
    </source>
</evidence>
<feature type="binding site" evidence="13">
    <location>
        <position position="516"/>
    </location>
    <ligand>
        <name>Mg(2+)</name>
        <dbReference type="ChEBI" id="CHEBI:18420"/>
        <label>1</label>
    </ligand>
</feature>
<dbReference type="OrthoDB" id="9757607at2"/>
<comment type="subunit">
    <text evidence="12 13">Monomer. Binds crRNA and tracrRNA.</text>
</comment>
<dbReference type="AlphaFoldDB" id="E9S7M7"/>
<comment type="caution">
    <text evidence="15">The sequence shown here is derived from an EMBL/GenBank/DDBJ whole genome shotgun (WGS) entry which is preliminary data.</text>
</comment>
<proteinExistence type="inferred from homology"/>
<keyword evidence="6 13" id="KW-0378">Hydrolase</keyword>
<dbReference type="InterPro" id="IPR033114">
    <property type="entry name" value="HNH_CAS9"/>
</dbReference>
<comment type="similarity">
    <text evidence="2">Belongs to the CRISPR-associated protein Cas9 family. Subtype II-A subfamily.</text>
</comment>
<keyword evidence="11" id="KW-0464">Manganese</keyword>
<protein>
    <recommendedName>
        <fullName evidence="13">CRISPR-associated endonuclease Cas9</fullName>
        <ecNumber evidence="13">3.1.-.-</ecNumber>
    </recommendedName>
</protein>
<dbReference type="PROSITE" id="PS51749">
    <property type="entry name" value="HNH_CAS9"/>
    <property type="match status" value="1"/>
</dbReference>
<evidence type="ECO:0000256" key="11">
    <source>
        <dbReference type="ARBA" id="ARBA00023211"/>
    </source>
</evidence>
<comment type="function">
    <text evidence="13">CRISPR (clustered regularly interspaced short palindromic repeat) is an adaptive immune system that provides protection against mobile genetic elements (viruses, transposable elements and conjugative plasmids). CRISPR clusters contain spacers, sequences complementary to antecedent mobile elements, and target invading nucleic acids. CRISPR clusters are transcribed and processed into CRISPR RNA (crRNA). In type II CRISPR systems correct processing of pre-crRNA requires a trans-encoded small RNA (tracrRNA), endogenous ribonuclease 3 (rnc) and this protein. The tracrRNA serves as a guide for ribonuclease 3-aided processing of pre-crRNA. Subsequently Cas9/crRNA/tracrRNA endonucleolytically cleaves linear or circular dsDNA target complementary to the spacer; Cas9 is inactive in the absence of the 2 guide RNAs (gRNA). Cas9 recognizes the protospacer adjacent motif (PAM) in the CRISPR repeat sequences to help distinguish self versus nonself, as targets within the bacterial CRISPR locus do not have PAMs. PAM recognition is also required for catalytic activity.</text>
</comment>
<feature type="binding site" evidence="13">
    <location>
        <position position="520"/>
    </location>
    <ligand>
        <name>Mg(2+)</name>
        <dbReference type="ChEBI" id="CHEBI:18420"/>
        <label>1</label>
    </ligand>
</feature>
<feature type="domain" description="HNH Cas9-type" evidence="14">
    <location>
        <begin position="524"/>
        <end position="684"/>
    </location>
</feature>
<keyword evidence="10 13" id="KW-0238">DNA-binding</keyword>
<keyword evidence="5 13" id="KW-0255">Endonuclease</keyword>
<gene>
    <name evidence="15" type="primary">csn1</name>
    <name evidence="13" type="synonym">cas9</name>
    <name evidence="15" type="ORF">CUS_4378</name>
</gene>
<evidence type="ECO:0000256" key="9">
    <source>
        <dbReference type="ARBA" id="ARBA00023118"/>
    </source>
</evidence>
<dbReference type="GO" id="GO:0043571">
    <property type="term" value="P:maintenance of CRISPR repeat elements"/>
    <property type="evidence" value="ECO:0007669"/>
    <property type="project" value="UniProtKB-UniRule"/>
</dbReference>
<evidence type="ECO:0000256" key="5">
    <source>
        <dbReference type="ARBA" id="ARBA00022759"/>
    </source>
</evidence>
<feature type="binding site" evidence="13">
    <location>
        <position position="761"/>
    </location>
    <ligand>
        <name>Mg(2+)</name>
        <dbReference type="ChEBI" id="CHEBI:18420"/>
        <label>2</label>
    </ligand>
</feature>
<dbReference type="STRING" id="246199.CUS_4378"/>
<organism evidence="15 16">
    <name type="scientific">Ruminococcus albus 8</name>
    <dbReference type="NCBI Taxonomy" id="246199"/>
    <lineage>
        <taxon>Bacteria</taxon>
        <taxon>Bacillati</taxon>
        <taxon>Bacillota</taxon>
        <taxon>Clostridia</taxon>
        <taxon>Eubacteriales</taxon>
        <taxon>Oscillospiraceae</taxon>
        <taxon>Ruminococcus</taxon>
    </lineage>
</organism>
<keyword evidence="7 13" id="KW-0460">Magnesium</keyword>
<dbReference type="GO" id="GO:0046872">
    <property type="term" value="F:metal ion binding"/>
    <property type="evidence" value="ECO:0007669"/>
    <property type="project" value="UniProtKB-UniRule"/>
</dbReference>
<dbReference type="EMBL" id="ADKM02000013">
    <property type="protein sequence ID" value="EGC04715.1"/>
    <property type="molecule type" value="Genomic_DNA"/>
</dbReference>
<reference evidence="15 16" key="1">
    <citation type="submission" date="2011-02" db="EMBL/GenBank/DDBJ databases">
        <authorList>
            <person name="Nelson K.E."/>
            <person name="Sutton G."/>
            <person name="Torralba M."/>
            <person name="Durkin S."/>
            <person name="Harkins D."/>
            <person name="Montgomery R."/>
            <person name="Ziemer C."/>
            <person name="Klaassens E."/>
            <person name="Ocuiv P."/>
            <person name="Morrison M."/>
        </authorList>
    </citation>
    <scope>NUCLEOTIDE SEQUENCE [LARGE SCALE GENOMIC DNA]</scope>
    <source>
        <strain evidence="15 16">8</strain>
    </source>
</reference>
<dbReference type="Gene3D" id="3.30.420.10">
    <property type="entry name" value="Ribonuclease H-like superfamily/Ribonuclease H"/>
    <property type="match status" value="3"/>
</dbReference>
<feature type="active site" description="Proton acceptor for HNH nuclease domain" evidence="13">
    <location>
        <position position="601"/>
    </location>
</feature>
<feature type="active site" description="For RuvC-like nuclease domain" evidence="13">
    <location>
        <position position="9"/>
    </location>
</feature>
<keyword evidence="9 13" id="KW-0051">Antiviral defense</keyword>
<name>E9S7M7_RUMAL</name>
<dbReference type="EC" id="3.1.-.-" evidence="13"/>
<comment type="cofactor">
    <cofactor evidence="1 13">
        <name>Mg(2+)</name>
        <dbReference type="ChEBI" id="CHEBI:18420"/>
    </cofactor>
</comment>
<evidence type="ECO:0000313" key="15">
    <source>
        <dbReference type="EMBL" id="EGC04715.1"/>
    </source>
</evidence>
<evidence type="ECO:0000256" key="6">
    <source>
        <dbReference type="ARBA" id="ARBA00022801"/>
    </source>
</evidence>
<keyword evidence="4 13" id="KW-0479">Metal-binding</keyword>
<dbReference type="eggNOG" id="COG3513">
    <property type="taxonomic scope" value="Bacteria"/>
</dbReference>
<comment type="similarity">
    <text evidence="13">Belongs to the CRISPR-associated Cas9 family.</text>
</comment>
<evidence type="ECO:0000259" key="14">
    <source>
        <dbReference type="PROSITE" id="PS51749"/>
    </source>
</evidence>
<evidence type="ECO:0000256" key="4">
    <source>
        <dbReference type="ARBA" id="ARBA00022723"/>
    </source>
</evidence>
<dbReference type="InterPro" id="IPR003615">
    <property type="entry name" value="HNH_nuc"/>
</dbReference>
<dbReference type="InterPro" id="IPR041383">
    <property type="entry name" value="RuvC_III"/>
</dbReference>
<dbReference type="GO" id="GO:0003723">
    <property type="term" value="F:RNA binding"/>
    <property type="evidence" value="ECO:0007669"/>
    <property type="project" value="UniProtKB-UniRule"/>
</dbReference>
<evidence type="ECO:0000256" key="10">
    <source>
        <dbReference type="ARBA" id="ARBA00023125"/>
    </source>
</evidence>